<protein>
    <recommendedName>
        <fullName evidence="4">C2H2-type domain-containing protein</fullName>
    </recommendedName>
</protein>
<dbReference type="Proteomes" id="UP001392437">
    <property type="component" value="Unassembled WGS sequence"/>
</dbReference>
<comment type="caution">
    <text evidence="2">The sequence shown here is derived from an EMBL/GenBank/DDBJ whole genome shotgun (WGS) entry which is preliminary data.</text>
</comment>
<evidence type="ECO:0000256" key="1">
    <source>
        <dbReference type="SAM" id="MobiDB-lite"/>
    </source>
</evidence>
<dbReference type="AlphaFoldDB" id="A0AAW0QH10"/>
<feature type="compositionally biased region" description="Pro residues" evidence="1">
    <location>
        <begin position="158"/>
        <end position="178"/>
    </location>
</feature>
<feature type="region of interest" description="Disordered" evidence="1">
    <location>
        <begin position="34"/>
        <end position="128"/>
    </location>
</feature>
<evidence type="ECO:0008006" key="4">
    <source>
        <dbReference type="Google" id="ProtNLM"/>
    </source>
</evidence>
<feature type="compositionally biased region" description="Acidic residues" evidence="1">
    <location>
        <begin position="60"/>
        <end position="96"/>
    </location>
</feature>
<accession>A0AAW0QH10</accession>
<evidence type="ECO:0000313" key="3">
    <source>
        <dbReference type="Proteomes" id="UP001392437"/>
    </source>
</evidence>
<proteinExistence type="predicted"/>
<feature type="region of interest" description="Disordered" evidence="1">
    <location>
        <begin position="140"/>
        <end position="205"/>
    </location>
</feature>
<dbReference type="EMBL" id="JAQQWP010000009">
    <property type="protein sequence ID" value="KAK8101945.1"/>
    <property type="molecule type" value="Genomic_DNA"/>
</dbReference>
<dbReference type="Gene3D" id="3.30.160.60">
    <property type="entry name" value="Classic Zinc Finger"/>
    <property type="match status" value="1"/>
</dbReference>
<organism evidence="2 3">
    <name type="scientific">Apiospora kogelbergensis</name>
    <dbReference type="NCBI Taxonomy" id="1337665"/>
    <lineage>
        <taxon>Eukaryota</taxon>
        <taxon>Fungi</taxon>
        <taxon>Dikarya</taxon>
        <taxon>Ascomycota</taxon>
        <taxon>Pezizomycotina</taxon>
        <taxon>Sordariomycetes</taxon>
        <taxon>Xylariomycetidae</taxon>
        <taxon>Amphisphaeriales</taxon>
        <taxon>Apiosporaceae</taxon>
        <taxon>Apiospora</taxon>
    </lineage>
</organism>
<evidence type="ECO:0000313" key="2">
    <source>
        <dbReference type="EMBL" id="KAK8101945.1"/>
    </source>
</evidence>
<gene>
    <name evidence="2" type="ORF">PG999_012319</name>
</gene>
<name>A0AAW0QH10_9PEZI</name>
<reference evidence="2 3" key="1">
    <citation type="submission" date="2023-01" db="EMBL/GenBank/DDBJ databases">
        <title>Analysis of 21 Apiospora genomes using comparative genomics revels a genus with tremendous synthesis potential of carbohydrate active enzymes and secondary metabolites.</title>
        <authorList>
            <person name="Sorensen T."/>
        </authorList>
    </citation>
    <scope>NUCLEOTIDE SEQUENCE [LARGE SCALE GENOMIC DNA]</scope>
    <source>
        <strain evidence="2 3">CBS 117206</strain>
    </source>
</reference>
<feature type="compositionally biased region" description="Polar residues" evidence="1">
    <location>
        <begin position="180"/>
        <end position="189"/>
    </location>
</feature>
<keyword evidence="3" id="KW-1185">Reference proteome</keyword>
<sequence>MDGQTNLAMGVASPEDLELFQRVMRTMQLLQSRVLVDPPSAPSDSKAPRGPYVEILPDTVDFESYDEDEESDDEFEYDAETSDGDNEDMITDEYESEASHGQGTSIDERKAVYSGHGHYNNGRNDEVGNLQDKVRLYNEMDGDYDSSDSSDTFVYPDEAPPPYSNPQEPPFPLQPPARPSSTAPLSSVPTVAPKQSAVEEADGCGDRDGGLRCWKHGCNGRKFTTRSNLRRHLREKSHARPSCCCPHCGAVFSRTTARNTHVARGSCGRIRRYSNGRIRPHLRISDKTTS</sequence>